<reference evidence="4" key="2">
    <citation type="submission" date="2020-05" db="UniProtKB">
        <authorList>
            <consortium name="Ensembl"/>
        </authorList>
    </citation>
    <scope>IDENTIFICATION</scope>
</reference>
<keyword evidence="2" id="KW-1133">Transmembrane helix</keyword>
<keyword evidence="1" id="KW-0393">Immunoglobulin domain</keyword>
<feature type="domain" description="Ig-like" evidence="3">
    <location>
        <begin position="89"/>
        <end position="200"/>
    </location>
</feature>
<dbReference type="Ensembl" id="ENSXETT00000087525">
    <property type="protein sequence ID" value="ENSXETP00000077174"/>
    <property type="gene ID" value="ENSXETG00000030585"/>
</dbReference>
<dbReference type="InParanoid" id="A0A6I8R5F5"/>
<name>A0A6I8R5F5_XENTR</name>
<evidence type="ECO:0000313" key="4">
    <source>
        <dbReference type="Ensembl" id="ENSXETP00000077174"/>
    </source>
</evidence>
<dbReference type="GeneTree" id="ENSGT00940000154363"/>
<dbReference type="InterPro" id="IPR003599">
    <property type="entry name" value="Ig_sub"/>
</dbReference>
<dbReference type="FunCoup" id="A0A6I8R5F5">
    <property type="interactions" value="334"/>
</dbReference>
<sequence>MSDYINPRVPLSTSLTTLSGLVGNKGLECARPTGAATPPPLGPHLLTHCQPLPSHLSYTLFRALATGEQQVGIGSGMTGPPRFFPGVPPAKSDLAISFFGNSKHLAGKLCWMLKMQWVPTSVLGSPGDNVNLMCNYDTKTSETNLHVDWIQIKWYQNVSATANITETEANMEGRIRYNKKVLEIKNAQKNDSALYRCRVTVGDKKYKSCGTYLRIQEAEPYAFFNLGETTKNRMITVEGVVLLLCTIIPGTFLLYKKRWENLTLLTTSQIGDNIYEGLNLEECSTYEDITRGLQATYEDVGSLRGTDIQLEKP</sequence>
<dbReference type="Bgee" id="ENSXETG00000030585">
    <property type="expression patterns" value="Expressed in liver and 3 other cell types or tissues"/>
</dbReference>
<organism evidence="4">
    <name type="scientific">Xenopus tropicalis</name>
    <name type="common">Western clawed frog</name>
    <name type="synonym">Silurana tropicalis</name>
    <dbReference type="NCBI Taxonomy" id="8364"/>
    <lineage>
        <taxon>Eukaryota</taxon>
        <taxon>Metazoa</taxon>
        <taxon>Chordata</taxon>
        <taxon>Craniata</taxon>
        <taxon>Vertebrata</taxon>
        <taxon>Euteleostomi</taxon>
        <taxon>Amphibia</taxon>
        <taxon>Batrachia</taxon>
        <taxon>Anura</taxon>
        <taxon>Pipoidea</taxon>
        <taxon>Pipidae</taxon>
        <taxon>Xenopodinae</taxon>
        <taxon>Xenopus</taxon>
        <taxon>Silurana</taxon>
    </lineage>
</organism>
<keyword evidence="2" id="KW-0472">Membrane</keyword>
<gene>
    <name evidence="4" type="primary">cd79a</name>
</gene>
<dbReference type="PANTHER" id="PTHR14334">
    <property type="entry name" value="B-CELL ANTIGEN RECEPTOR COMPLEX-ASSOCIATED PROTEIN"/>
    <property type="match status" value="1"/>
</dbReference>
<evidence type="ECO:0000259" key="3">
    <source>
        <dbReference type="PROSITE" id="PS50835"/>
    </source>
</evidence>
<evidence type="ECO:0000256" key="1">
    <source>
        <dbReference type="ARBA" id="ARBA00023319"/>
    </source>
</evidence>
<evidence type="ECO:0000256" key="2">
    <source>
        <dbReference type="SAM" id="Phobius"/>
    </source>
</evidence>
<dbReference type="InterPro" id="IPR036179">
    <property type="entry name" value="Ig-like_dom_sf"/>
</dbReference>
<dbReference type="PROSITE" id="PS50835">
    <property type="entry name" value="IG_LIKE"/>
    <property type="match status" value="1"/>
</dbReference>
<dbReference type="Pfam" id="PF07686">
    <property type="entry name" value="V-set"/>
    <property type="match status" value="1"/>
</dbReference>
<dbReference type="InterPro" id="IPR007110">
    <property type="entry name" value="Ig-like_dom"/>
</dbReference>
<dbReference type="Gene3D" id="2.60.40.10">
    <property type="entry name" value="Immunoglobulins"/>
    <property type="match status" value="1"/>
</dbReference>
<reference evidence="4" key="1">
    <citation type="journal article" date="2010" name="Science">
        <title>The genome of the Western clawed frog Xenopus tropicalis.</title>
        <authorList>
            <person name="Hellsten U."/>
            <person name="Harland R.M."/>
            <person name="Gilchrist M.J."/>
            <person name="Hendrix D."/>
            <person name="Jurka J."/>
            <person name="Kapitonov V."/>
            <person name="Ovcharenko I."/>
            <person name="Putnam N.H."/>
            <person name="Shu S."/>
            <person name="Taher L."/>
            <person name="Blitz I.L."/>
            <person name="Blumberg B."/>
            <person name="Dichmann D.S."/>
            <person name="Dubchak I."/>
            <person name="Amaya E."/>
            <person name="Detter J.C."/>
            <person name="Fletcher R."/>
            <person name="Gerhard D.S."/>
            <person name="Goodstein D."/>
            <person name="Graves T."/>
            <person name="Grigoriev I.V."/>
            <person name="Grimwood J."/>
            <person name="Kawashima T."/>
            <person name="Lindquist E."/>
            <person name="Lucas S.M."/>
            <person name="Mead P.E."/>
            <person name="Mitros T."/>
            <person name="Ogino H."/>
            <person name="Ohta Y."/>
            <person name="Poliakov A.V."/>
            <person name="Pollet N."/>
            <person name="Robert J."/>
            <person name="Salamov A."/>
            <person name="Sater A.K."/>
            <person name="Schmutz J."/>
            <person name="Terry A."/>
            <person name="Vize P.D."/>
            <person name="Warren W.C."/>
            <person name="Wells D."/>
            <person name="Wills A."/>
            <person name="Wilson R.K."/>
            <person name="Zimmerman L.B."/>
            <person name="Zorn A.M."/>
            <person name="Grainger R."/>
            <person name="Grammer T."/>
            <person name="Khokha M.K."/>
            <person name="Richardson P.M."/>
            <person name="Rokhsar D.S."/>
        </authorList>
    </citation>
    <scope>NUCLEOTIDE SEQUENCE [LARGE SCALE GENOMIC DNA]</scope>
    <source>
        <strain evidence="4">Nigerian</strain>
    </source>
</reference>
<protein>
    <submittedName>
        <fullName evidence="4">CD79a molecule</fullName>
    </submittedName>
</protein>
<dbReference type="PANTHER" id="PTHR14334:SF1">
    <property type="entry name" value="B-CELL ANTIGEN RECEPTOR COMPLEX-ASSOCIATED PROTEIN ALPHA CHAIN"/>
    <property type="match status" value="1"/>
</dbReference>
<dbReference type="SMART" id="SM00409">
    <property type="entry name" value="IG"/>
    <property type="match status" value="1"/>
</dbReference>
<dbReference type="InterPro" id="IPR013783">
    <property type="entry name" value="Ig-like_fold"/>
</dbReference>
<dbReference type="InterPro" id="IPR013106">
    <property type="entry name" value="Ig_V-set"/>
</dbReference>
<dbReference type="AlphaFoldDB" id="A0A6I8R5F5"/>
<dbReference type="SUPFAM" id="SSF48726">
    <property type="entry name" value="Immunoglobulin"/>
    <property type="match status" value="1"/>
</dbReference>
<feature type="transmembrane region" description="Helical" evidence="2">
    <location>
        <begin position="234"/>
        <end position="255"/>
    </location>
</feature>
<keyword evidence="2" id="KW-0812">Transmembrane</keyword>
<accession>A0A6I8R5F5</accession>
<proteinExistence type="predicted"/>